<protein>
    <submittedName>
        <fullName evidence="1">Uncharacterized protein</fullName>
    </submittedName>
</protein>
<reference evidence="1" key="1">
    <citation type="submission" date="2014-12" db="EMBL/GenBank/DDBJ databases">
        <title>Insight into the proteome of Arion vulgaris.</title>
        <authorList>
            <person name="Aradska J."/>
            <person name="Bulat T."/>
            <person name="Smidak R."/>
            <person name="Sarate P."/>
            <person name="Gangsoo J."/>
            <person name="Sialana F."/>
            <person name="Bilban M."/>
            <person name="Lubec G."/>
        </authorList>
    </citation>
    <scope>NUCLEOTIDE SEQUENCE</scope>
    <source>
        <tissue evidence="1">Skin</tissue>
    </source>
</reference>
<accession>A0A0B6Y2P1</accession>
<feature type="non-terminal residue" evidence="1">
    <location>
        <position position="53"/>
    </location>
</feature>
<proteinExistence type="predicted"/>
<organism evidence="1">
    <name type="scientific">Arion vulgaris</name>
    <dbReference type="NCBI Taxonomy" id="1028688"/>
    <lineage>
        <taxon>Eukaryota</taxon>
        <taxon>Metazoa</taxon>
        <taxon>Spiralia</taxon>
        <taxon>Lophotrochozoa</taxon>
        <taxon>Mollusca</taxon>
        <taxon>Gastropoda</taxon>
        <taxon>Heterobranchia</taxon>
        <taxon>Euthyneura</taxon>
        <taxon>Panpulmonata</taxon>
        <taxon>Eupulmonata</taxon>
        <taxon>Stylommatophora</taxon>
        <taxon>Helicina</taxon>
        <taxon>Arionoidea</taxon>
        <taxon>Arionidae</taxon>
        <taxon>Arion</taxon>
    </lineage>
</organism>
<dbReference type="AlphaFoldDB" id="A0A0B6Y2P1"/>
<evidence type="ECO:0000313" key="1">
    <source>
        <dbReference type="EMBL" id="CEK49795.1"/>
    </source>
</evidence>
<gene>
    <name evidence="1" type="primary">ORF8870</name>
</gene>
<name>A0A0B6Y2P1_9EUPU</name>
<sequence>MQDARLASSSTSNNKKLEQELVRFRHSDNMMSKLREIISNLYHFILMMAFGDV</sequence>
<dbReference type="EMBL" id="HACG01002930">
    <property type="protein sequence ID" value="CEK49795.1"/>
    <property type="molecule type" value="Transcribed_RNA"/>
</dbReference>